<sequence>MMLTKEEERALSGEYGEALSQAMRILVKVGEVLGAERLVPISHAHASGVSYATIGEPGVHWLESLVKGGAKVSVYSTVNPIGFDPYSDIIKVDENFVKGQIRILEAFEKMGFDTSLTCTPYYLREPKPFERLAWGESSAVIYANTVLGAFTNREGGPVAVAAAIAGKIYEAGLQVLENRRTDSRIRLGFRPTDAAEWSAVGYAIGERIGQGIPRLEVPPPPRDHLKYMLAASAASGGLAMMVIEGVTPPKTYLLGEEEKVEIGREDVEHMFGSVEDADLVFHGCPHASLKELVELDNLIKEKVEKEVWVAVAPRLYERANDVIKSLSKKGVKFVRGTCLVVSPIDKMGIRKVATTSAKTYFYLKRRGLDVWLVRLRDVASA</sequence>
<comment type="subunit">
    <text evidence="6">Heterodimer composed of a large subunit (PMDh-L) and a small subunit (PMDh-S).</text>
</comment>
<keyword evidence="11" id="KW-1185">Reference proteome</keyword>
<evidence type="ECO:0000256" key="1">
    <source>
        <dbReference type="ARBA" id="ARBA00023004"/>
    </source>
</evidence>
<comment type="catalytic activity">
    <reaction evidence="3">
        <text>(R)-5-phosphomevalonate = (2E)-3-methyl-5-phosphooxypent-2-enoate + H2O</text>
        <dbReference type="Rhea" id="RHEA:78975"/>
        <dbReference type="ChEBI" id="CHEBI:15377"/>
        <dbReference type="ChEBI" id="CHEBI:58146"/>
        <dbReference type="ChEBI" id="CHEBI:229665"/>
        <dbReference type="EC" id="4.2.1.182"/>
    </reaction>
    <physiologicalReaction direction="left-to-right" evidence="3">
        <dbReference type="Rhea" id="RHEA:78976"/>
    </physiologicalReaction>
</comment>
<comment type="similarity">
    <text evidence="5">Belongs to the AcnX type II large subunit family.</text>
</comment>
<evidence type="ECO:0000313" key="10">
    <source>
        <dbReference type="EMBL" id="ABU81877.1"/>
    </source>
</evidence>
<evidence type="ECO:0000313" key="11">
    <source>
        <dbReference type="Proteomes" id="UP000000262"/>
    </source>
</evidence>
<evidence type="ECO:0000256" key="4">
    <source>
        <dbReference type="ARBA" id="ARBA00045299"/>
    </source>
</evidence>
<accession>A8AAC5</accession>
<dbReference type="OrthoDB" id="25253at2157"/>
<dbReference type="InterPro" id="IPR007506">
    <property type="entry name" value="PMDh-L-like_dom"/>
</dbReference>
<keyword evidence="1" id="KW-0408">Iron</keyword>
<dbReference type="RefSeq" id="WP_011998729.1">
    <property type="nucleotide sequence ID" value="NC_009776.1"/>
</dbReference>
<evidence type="ECO:0000256" key="7">
    <source>
        <dbReference type="ARBA" id="ARBA00047176"/>
    </source>
</evidence>
<evidence type="ECO:0000256" key="6">
    <source>
        <dbReference type="ARBA" id="ARBA00046520"/>
    </source>
</evidence>
<comment type="function">
    <text evidence="4">Component of a hydro-lyase that catalyzes the dehydration of mevalonate 5-phosphate (MVA5P) to form trans-anhydromevalonate 5-phosphate (tAHMP). Involved in the archaeal mevalonate (MVA) pathway, which provides fundamental precursors for isoprenoid biosynthesis, such as isopentenyl diphosphate (IPP) and dimethylallyl diphosphate (DMAPP).</text>
</comment>
<dbReference type="GO" id="GO:0016829">
    <property type="term" value="F:lyase activity"/>
    <property type="evidence" value="ECO:0007669"/>
    <property type="project" value="UniProtKB-KW"/>
</dbReference>
<evidence type="ECO:0000259" key="9">
    <source>
        <dbReference type="Pfam" id="PF04412"/>
    </source>
</evidence>
<evidence type="ECO:0000256" key="8">
    <source>
        <dbReference type="ARBA" id="ARBA00047196"/>
    </source>
</evidence>
<dbReference type="HOGENOM" id="CLU_018825_1_0_2"/>
<dbReference type="Pfam" id="PF04412">
    <property type="entry name" value="AcnX"/>
    <property type="match status" value="1"/>
</dbReference>
<dbReference type="EC" id="4.2.1.182" evidence="7"/>
<dbReference type="KEGG" id="iho:Igni_0695"/>
<dbReference type="GeneID" id="5562833"/>
<evidence type="ECO:0000256" key="2">
    <source>
        <dbReference type="ARBA" id="ARBA00023239"/>
    </source>
</evidence>
<keyword evidence="2" id="KW-0456">Lyase</keyword>
<name>A8AAC5_IGNH4</name>
<dbReference type="PANTHER" id="PTHR36577">
    <property type="entry name" value="DUF521 DOMAIN PROTEIN (AFU_ORTHOLOGUE AFUA_6G00490)"/>
    <property type="match status" value="1"/>
</dbReference>
<gene>
    <name evidence="10" type="ordered locus">Igni_0695</name>
</gene>
<dbReference type="eggNOG" id="arCOG04278">
    <property type="taxonomic scope" value="Archaea"/>
</dbReference>
<evidence type="ECO:0000256" key="5">
    <source>
        <dbReference type="ARBA" id="ARBA00046333"/>
    </source>
</evidence>
<evidence type="ECO:0000256" key="3">
    <source>
        <dbReference type="ARBA" id="ARBA00045120"/>
    </source>
</evidence>
<dbReference type="PANTHER" id="PTHR36577:SF3">
    <property type="entry name" value="DUF521 DOMAIN PROTEIN (AFU_ORTHOLOGUE AFUA_6G00490)"/>
    <property type="match status" value="1"/>
</dbReference>
<dbReference type="AlphaFoldDB" id="A8AAC5"/>
<proteinExistence type="inferred from homology"/>
<organism evidence="10 11">
    <name type="scientific">Ignicoccus hospitalis (strain KIN4/I / DSM 18386 / JCM 14125)</name>
    <dbReference type="NCBI Taxonomy" id="453591"/>
    <lineage>
        <taxon>Archaea</taxon>
        <taxon>Thermoproteota</taxon>
        <taxon>Thermoprotei</taxon>
        <taxon>Desulfurococcales</taxon>
        <taxon>Desulfurococcaceae</taxon>
        <taxon>Ignicoccus</taxon>
    </lineage>
</organism>
<dbReference type="PhylomeDB" id="A8AAC5"/>
<dbReference type="Proteomes" id="UP000000262">
    <property type="component" value="Chromosome"/>
</dbReference>
<dbReference type="EMBL" id="CP000816">
    <property type="protein sequence ID" value="ABU81877.1"/>
    <property type="molecule type" value="Genomic_DNA"/>
</dbReference>
<reference evidence="10 11" key="1">
    <citation type="journal article" date="2008" name="Genome Biol.">
        <title>A genomic analysis of the archaeal system Ignicoccus hospitalis-Nanoarchaeum equitans.</title>
        <authorList>
            <person name="Podar M."/>
            <person name="Anderson I."/>
            <person name="Makarova K.S."/>
            <person name="Elkins J.G."/>
            <person name="Ivanova N."/>
            <person name="Wall M.A."/>
            <person name="Lykidis A."/>
            <person name="Mavromatis K."/>
            <person name="Sun H."/>
            <person name="Hudson M.E."/>
            <person name="Chen W."/>
            <person name="Deciu C."/>
            <person name="Hutchison D."/>
            <person name="Eads J.R."/>
            <person name="Anderson A."/>
            <person name="Fernandes F."/>
            <person name="Szeto E."/>
            <person name="Lapidus A."/>
            <person name="Kyrpides N.C."/>
            <person name="Saier M.H.Jr."/>
            <person name="Richardson P.M."/>
            <person name="Rachel R."/>
            <person name="Huber H."/>
            <person name="Eisen J.A."/>
            <person name="Koonin E.V."/>
            <person name="Keller M."/>
            <person name="Stetter K.O."/>
        </authorList>
    </citation>
    <scope>NUCLEOTIDE SEQUENCE [LARGE SCALE GENOMIC DNA]</scope>
    <source>
        <strain evidence="11">KIN4/I / DSM 18386 / JCM 14125</strain>
    </source>
</reference>
<protein>
    <recommendedName>
        <fullName evidence="8">Phosphomevalonate dehydratase large subunit</fullName>
        <ecNumber evidence="7">4.2.1.182</ecNumber>
    </recommendedName>
</protein>
<feature type="domain" description="Phosphomevalonate dehydratase large subunit-like" evidence="9">
    <location>
        <begin position="1"/>
        <end position="378"/>
    </location>
</feature>
<dbReference type="STRING" id="453591.Igni_0695"/>